<proteinExistence type="predicted"/>
<feature type="compositionally biased region" description="Low complexity" evidence="5">
    <location>
        <begin position="420"/>
        <end position="447"/>
    </location>
</feature>
<dbReference type="InterPro" id="IPR013083">
    <property type="entry name" value="Znf_RING/FYVE/PHD"/>
</dbReference>
<feature type="region of interest" description="Disordered" evidence="5">
    <location>
        <begin position="1291"/>
        <end position="1328"/>
    </location>
</feature>
<feature type="region of interest" description="Disordered" evidence="5">
    <location>
        <begin position="769"/>
        <end position="894"/>
    </location>
</feature>
<feature type="region of interest" description="Disordered" evidence="5">
    <location>
        <begin position="551"/>
        <end position="577"/>
    </location>
</feature>
<feature type="compositionally biased region" description="Polar residues" evidence="5">
    <location>
        <begin position="484"/>
        <end position="494"/>
    </location>
</feature>
<dbReference type="PROSITE" id="PS00518">
    <property type="entry name" value="ZF_RING_1"/>
    <property type="match status" value="1"/>
</dbReference>
<feature type="compositionally biased region" description="Basic and acidic residues" evidence="5">
    <location>
        <begin position="663"/>
        <end position="692"/>
    </location>
</feature>
<evidence type="ECO:0000256" key="4">
    <source>
        <dbReference type="PROSITE-ProRule" id="PRU00175"/>
    </source>
</evidence>
<dbReference type="InterPro" id="IPR017907">
    <property type="entry name" value="Znf_RING_CS"/>
</dbReference>
<keyword evidence="2 4" id="KW-0863">Zinc-finger</keyword>
<feature type="compositionally biased region" description="Polar residues" evidence="5">
    <location>
        <begin position="795"/>
        <end position="807"/>
    </location>
</feature>
<evidence type="ECO:0000313" key="8">
    <source>
        <dbReference type="Proteomes" id="UP000027120"/>
    </source>
</evidence>
<evidence type="ECO:0000256" key="5">
    <source>
        <dbReference type="SAM" id="MobiDB-lite"/>
    </source>
</evidence>
<feature type="region of interest" description="Disordered" evidence="5">
    <location>
        <begin position="375"/>
        <end position="530"/>
    </location>
</feature>
<feature type="compositionally biased region" description="Low complexity" evidence="5">
    <location>
        <begin position="394"/>
        <end position="411"/>
    </location>
</feature>
<feature type="region of interest" description="Disordered" evidence="5">
    <location>
        <begin position="1131"/>
        <end position="1165"/>
    </location>
</feature>
<feature type="compositionally biased region" description="Polar residues" evidence="5">
    <location>
        <begin position="844"/>
        <end position="856"/>
    </location>
</feature>
<feature type="region of interest" description="Disordered" evidence="5">
    <location>
        <begin position="631"/>
        <end position="707"/>
    </location>
</feature>
<dbReference type="PROSITE" id="PS50089">
    <property type="entry name" value="ZF_RING_2"/>
    <property type="match status" value="1"/>
</dbReference>
<evidence type="ECO:0000259" key="6">
    <source>
        <dbReference type="PROSITE" id="PS50089"/>
    </source>
</evidence>
<feature type="compositionally biased region" description="Low complexity" evidence="5">
    <location>
        <begin position="263"/>
        <end position="281"/>
    </location>
</feature>
<accession>A0A067FU62</accession>
<dbReference type="EMBL" id="KK784898">
    <property type="protein sequence ID" value="KDO66719.1"/>
    <property type="molecule type" value="Genomic_DNA"/>
</dbReference>
<evidence type="ECO:0000256" key="3">
    <source>
        <dbReference type="ARBA" id="ARBA00022833"/>
    </source>
</evidence>
<feature type="compositionally biased region" description="Basic and acidic residues" evidence="5">
    <location>
        <begin position="777"/>
        <end position="793"/>
    </location>
</feature>
<feature type="compositionally biased region" description="Pro residues" evidence="5">
    <location>
        <begin position="383"/>
        <end position="393"/>
    </location>
</feature>
<sequence>MGFDNECILNIQSLAGEYFCPVCRLLVYPNEALQSQCTHLYCKPCLTYIVNTTQACPYDGYLVTEADSKVVLSSAVVPLVESNKALAETIGKITVHCLFHRSGCTWQGPLSECTSHCSGCAFGNSPVVCNRCAIQIVHRQVQEHAQNCPGVQPQASQPEGVHDAAAIGTAATGDQSQVATQAGLTASQVQTQTIATPPPGKDTNQQPSSMSQPLAVVQAAVPTAEQWYQQQQQYQQYYQQYPGYNPYQQHYQQYYPYQQQALPQYQQPQAQSQSQMQPQAQVHPSAQFQSQLQPSHPPVQATVAAQPQNQAQVNQQQQSHPLHHGQLLSQAQSYPQAQPQSYPQSQPPQPQPIQPHLQHMQLPQYQQPQSQILHTPPQIQHPVPQPQPQPQPQSNPQSLQTQVQHQSQPQSHHPPHPSHRPQAQQTAASAVTSHHSYSQPQPHQQIPLSGPLQHPMYVHPHTGAQSQMQNQFPQQTPSMRPAQSHATISNQPLSTGLPPLGQVANIPPAQQLPVRPHAPQPGVPVSQHPVMQPVQQPMPYQYVQQHLPFSGQHQQGPFVQPQLRPQRPPQSLQLHPPAYSQPLQNVAVINGMQSHQPRNLGQPLTPNYGVHAQSYQQSATSLHVRPAQLGANQSSSNQSNLSWTSNQVQLSSEQQAGATSKPEMSEKNEVAVKIAHEREAESSSEKTAKTDNFDTPGPEAAAVGMKVPKSETDVKAAVDEIKTEVEDKTNVVDTSSKEFVTDRESHIAENVQPINKMVKEEVIENVEGQKDSANVDIKQEEHSVSKEVQEEPLLKTSTMQQGTQFGEQSEKVQKEQKVPQAQGAQGPGAVPPAGQAQAGGFVQSPPSLYGSSTLQQRPAAPSIFQAPPPGAVPQTQAPTQFRPPMFKPEVPPGGIPVSGPAASFGRGPGHNGPHQHSFESPLVAPQGPYNLGHPHPSPVGGPPQRSVPLSGFDSHVGTMVGPAYGPGGPMDLKQPSNPMEAEMFTGQRPGYMDGRESDSHFPGSQQRSPLGPPSGTRSNMMRMNGGPGSELRDERFKSFPDGRLNPFPVDPARSVIDRGEFEEDLKQFSRPSHLDAEPVPKLGSHFLPSRPFDRGPHGYGMDMGPRPFERGLSYDPGLKLDPMGASAPSRFLPAYHDDAAGRSDSSHAHPDFPRPGRAYGRRHMGGLSPRSPFREFCGFGGLPGSLGGSRSVREDIGGREFRRFGDPIGNSFHDSRFPVLPSHLRRGEFEGPGRTGDLIGQEFLPSHLRRGEPLGPHNLRLGETVGLGGFPGPARMEELGGPGNFPPPRLGEPGFRSSFSRQGFPNDGGFYTGDMESIDNSRKRKPPSMGWCRICKVDCETVDGLDLHSQTREHQKMAMDMVLSIKQNAKKQKLTSGDRCSSDDANKSRNVNFDGRGKKH</sequence>
<reference evidence="7 8" key="1">
    <citation type="submission" date="2014-04" db="EMBL/GenBank/DDBJ databases">
        <authorList>
            <consortium name="International Citrus Genome Consortium"/>
            <person name="Gmitter F."/>
            <person name="Chen C."/>
            <person name="Farmerie W."/>
            <person name="Harkins T."/>
            <person name="Desany B."/>
            <person name="Mohiuddin M."/>
            <person name="Kodira C."/>
            <person name="Borodovsky M."/>
            <person name="Lomsadze A."/>
            <person name="Burns P."/>
            <person name="Jenkins J."/>
            <person name="Prochnik S."/>
            <person name="Shu S."/>
            <person name="Chapman J."/>
            <person name="Pitluck S."/>
            <person name="Schmutz J."/>
            <person name="Rokhsar D."/>
        </authorList>
    </citation>
    <scope>NUCLEOTIDE SEQUENCE</scope>
</reference>
<keyword evidence="3" id="KW-0862">Zinc</keyword>
<feature type="domain" description="RING-type" evidence="6">
    <location>
        <begin position="20"/>
        <end position="59"/>
    </location>
</feature>
<feature type="region of interest" description="Disordered" evidence="5">
    <location>
        <begin position="193"/>
        <end position="214"/>
    </location>
</feature>
<evidence type="ECO:0000256" key="2">
    <source>
        <dbReference type="ARBA" id="ARBA00022771"/>
    </source>
</evidence>
<dbReference type="InterPro" id="IPR001841">
    <property type="entry name" value="Znf_RING"/>
</dbReference>
<organism evidence="7 8">
    <name type="scientific">Citrus sinensis</name>
    <name type="common">Sweet orange</name>
    <name type="synonym">Citrus aurantium var. sinensis</name>
    <dbReference type="NCBI Taxonomy" id="2711"/>
    <lineage>
        <taxon>Eukaryota</taxon>
        <taxon>Viridiplantae</taxon>
        <taxon>Streptophyta</taxon>
        <taxon>Embryophyta</taxon>
        <taxon>Tracheophyta</taxon>
        <taxon>Spermatophyta</taxon>
        <taxon>Magnoliopsida</taxon>
        <taxon>eudicotyledons</taxon>
        <taxon>Gunneridae</taxon>
        <taxon>Pentapetalae</taxon>
        <taxon>rosids</taxon>
        <taxon>malvids</taxon>
        <taxon>Sapindales</taxon>
        <taxon>Rutaceae</taxon>
        <taxon>Aurantioideae</taxon>
        <taxon>Citrus</taxon>
    </lineage>
</organism>
<feature type="compositionally biased region" description="Low complexity" evidence="5">
    <location>
        <begin position="632"/>
        <end position="647"/>
    </location>
</feature>
<dbReference type="SUPFAM" id="SSF57850">
    <property type="entry name" value="RING/U-box"/>
    <property type="match status" value="1"/>
</dbReference>
<name>A0A067FU62_CITSI</name>
<feature type="compositionally biased region" description="Polar residues" evidence="5">
    <location>
        <begin position="282"/>
        <end position="294"/>
    </location>
</feature>
<feature type="region of interest" description="Disordered" evidence="5">
    <location>
        <begin position="1367"/>
        <end position="1400"/>
    </location>
</feature>
<feature type="compositionally biased region" description="Low complexity" evidence="5">
    <location>
        <begin position="818"/>
        <end position="843"/>
    </location>
</feature>
<feature type="compositionally biased region" description="Polar residues" evidence="5">
    <location>
        <begin position="463"/>
        <end position="478"/>
    </location>
</feature>
<feature type="region of interest" description="Disordered" evidence="5">
    <location>
        <begin position="263"/>
        <end position="355"/>
    </location>
</feature>
<keyword evidence="8" id="KW-1185">Reference proteome</keyword>
<dbReference type="Proteomes" id="UP000027120">
    <property type="component" value="Unassembled WGS sequence"/>
</dbReference>
<dbReference type="EMBL" id="KK784898">
    <property type="protein sequence ID" value="KDO66721.1"/>
    <property type="molecule type" value="Genomic_DNA"/>
</dbReference>
<dbReference type="EMBL" id="KK784898">
    <property type="protein sequence ID" value="KDO66720.1"/>
    <property type="molecule type" value="Genomic_DNA"/>
</dbReference>
<feature type="compositionally biased region" description="Pro residues" evidence="5">
    <location>
        <begin position="885"/>
        <end position="894"/>
    </location>
</feature>
<dbReference type="PANTHER" id="PTHR37393">
    <property type="entry name" value="AT-RICH INTERACTIVE DOMAIN-CONTAINING PROTEIN 1A-LIKE"/>
    <property type="match status" value="1"/>
</dbReference>
<dbReference type="EMBL" id="KK784898">
    <property type="protein sequence ID" value="KDO66722.1"/>
    <property type="molecule type" value="Genomic_DNA"/>
</dbReference>
<feature type="region of interest" description="Disordered" evidence="5">
    <location>
        <begin position="977"/>
        <end position="1032"/>
    </location>
</feature>
<feature type="compositionally biased region" description="Low complexity" evidence="5">
    <location>
        <begin position="298"/>
        <end position="318"/>
    </location>
</feature>
<dbReference type="GO" id="GO:0008270">
    <property type="term" value="F:zinc ion binding"/>
    <property type="evidence" value="ECO:0007669"/>
    <property type="project" value="UniProtKB-KW"/>
</dbReference>
<dbReference type="Gene3D" id="3.30.40.10">
    <property type="entry name" value="Zinc/RING finger domain, C3HC4 (zinc finger)"/>
    <property type="match status" value="1"/>
</dbReference>
<feature type="compositionally biased region" description="Low complexity" evidence="5">
    <location>
        <begin position="326"/>
        <end position="344"/>
    </location>
</feature>
<keyword evidence="1" id="KW-0479">Metal-binding</keyword>
<feature type="compositionally biased region" description="Basic and acidic residues" evidence="5">
    <location>
        <begin position="808"/>
        <end position="817"/>
    </location>
</feature>
<dbReference type="STRING" id="2711.A0A067FU62"/>
<feature type="compositionally biased region" description="Polar residues" evidence="5">
    <location>
        <begin position="202"/>
        <end position="212"/>
    </location>
</feature>
<evidence type="ECO:0000256" key="1">
    <source>
        <dbReference type="ARBA" id="ARBA00022723"/>
    </source>
</evidence>
<evidence type="ECO:0000313" key="7">
    <source>
        <dbReference type="EMBL" id="KDO66721.1"/>
    </source>
</evidence>
<feature type="compositionally biased region" description="Polar residues" evidence="5">
    <location>
        <begin position="648"/>
        <end position="658"/>
    </location>
</feature>
<feature type="compositionally biased region" description="Basic and acidic residues" evidence="5">
    <location>
        <begin position="1135"/>
        <end position="1154"/>
    </location>
</feature>
<dbReference type="CDD" id="cd16449">
    <property type="entry name" value="RING-HC"/>
    <property type="match status" value="1"/>
</dbReference>
<dbReference type="PANTHER" id="PTHR37393:SF1">
    <property type="entry name" value="AT-RICH INTERACTIVE DOMAIN-CONTAINING PROTEIN 1A-LIKE"/>
    <property type="match status" value="1"/>
</dbReference>
<protein>
    <recommendedName>
        <fullName evidence="6">RING-type domain-containing protein</fullName>
    </recommendedName>
</protein>
<feature type="compositionally biased region" description="Low complexity" evidence="5">
    <location>
        <begin position="560"/>
        <end position="577"/>
    </location>
</feature>
<gene>
    <name evidence="7" type="ORF">CISIN_1g000597mg</name>
</gene>